<sequence length="155" mass="15455">MTLVVTAPLPGTVLPITEVPDPVFAASMVGAGVGIAPAADAGLVDVVAPVSGRLLKVHPHAFIVLTPEGRGVLVHVGIDTVRLDGAPFTLHVTEGDEVSVGDRVVTVDVAAVRAAGMSPVSPVVVMDAAADTMPPVTAGASVAAGDELFRWPAGA</sequence>
<protein>
    <submittedName>
        <fullName evidence="8">PTS glucose transporter subunit IIA</fullName>
    </submittedName>
</protein>
<dbReference type="SUPFAM" id="SSF51261">
    <property type="entry name" value="Duplicated hybrid motif"/>
    <property type="match status" value="1"/>
</dbReference>
<dbReference type="NCBIfam" id="TIGR00830">
    <property type="entry name" value="PTBA"/>
    <property type="match status" value="1"/>
</dbReference>
<dbReference type="GO" id="GO:0005737">
    <property type="term" value="C:cytoplasm"/>
    <property type="evidence" value="ECO:0007669"/>
    <property type="project" value="UniProtKB-SubCell"/>
</dbReference>
<evidence type="ECO:0000259" key="7">
    <source>
        <dbReference type="PROSITE" id="PS51093"/>
    </source>
</evidence>
<evidence type="ECO:0000313" key="8">
    <source>
        <dbReference type="EMBL" id="NEK93886.1"/>
    </source>
</evidence>
<comment type="subcellular location">
    <subcellularLocation>
        <location evidence="1">Cytoplasm</location>
    </subcellularLocation>
</comment>
<dbReference type="Proteomes" id="UP000468828">
    <property type="component" value="Unassembled WGS sequence"/>
</dbReference>
<dbReference type="InterPro" id="IPR050890">
    <property type="entry name" value="PTS_EIIA_component"/>
</dbReference>
<dbReference type="EMBL" id="JAAGWH010000013">
    <property type="protein sequence ID" value="NEK93886.1"/>
    <property type="molecule type" value="Genomic_DNA"/>
</dbReference>
<dbReference type="EMBL" id="JAAGWB010000013">
    <property type="protein sequence ID" value="NEN50653.1"/>
    <property type="molecule type" value="Genomic_DNA"/>
</dbReference>
<dbReference type="GO" id="GO:0016301">
    <property type="term" value="F:kinase activity"/>
    <property type="evidence" value="ECO:0007669"/>
    <property type="project" value="UniProtKB-KW"/>
</dbReference>
<reference evidence="9 11" key="2">
    <citation type="submission" date="2020-02" db="EMBL/GenBank/DDBJ databases">
        <title>The WGS of Modestobacter muralis DSM 100205.</title>
        <authorList>
            <person name="Jiang Z."/>
        </authorList>
    </citation>
    <scope>NUCLEOTIDE SEQUENCE [LARGE SCALE GENOMIC DNA]</scope>
    <source>
        <strain evidence="9 11">DSM 100205</strain>
    </source>
</reference>
<evidence type="ECO:0000256" key="2">
    <source>
        <dbReference type="ARBA" id="ARBA00022448"/>
    </source>
</evidence>
<evidence type="ECO:0000256" key="1">
    <source>
        <dbReference type="ARBA" id="ARBA00004496"/>
    </source>
</evidence>
<feature type="domain" description="PTS EIIA type-1" evidence="7">
    <location>
        <begin position="21"/>
        <end position="127"/>
    </location>
</feature>
<keyword evidence="10" id="KW-1185">Reference proteome</keyword>
<name>A0A6P0ET42_9ACTN</name>
<dbReference type="PROSITE" id="PS00371">
    <property type="entry name" value="PTS_EIIA_TYPE_1_HIS"/>
    <property type="match status" value="1"/>
</dbReference>
<gene>
    <name evidence="9" type="ORF">G3R41_06810</name>
    <name evidence="8" type="ORF">GCU67_06810</name>
</gene>
<keyword evidence="2" id="KW-0813">Transport</keyword>
<evidence type="ECO:0000256" key="6">
    <source>
        <dbReference type="ARBA" id="ARBA00022777"/>
    </source>
</evidence>
<keyword evidence="4" id="KW-0808">Transferase</keyword>
<dbReference type="InterPro" id="IPR001127">
    <property type="entry name" value="PTS_EIIA_1_perm"/>
</dbReference>
<reference evidence="8 10" key="1">
    <citation type="submission" date="2020-01" db="EMBL/GenBank/DDBJ databases">
        <title>the WGS Modestobacter muralis CPCC 204518.</title>
        <authorList>
            <person name="Jiang Z."/>
        </authorList>
    </citation>
    <scope>NUCLEOTIDE SEQUENCE [LARGE SCALE GENOMIC DNA]</scope>
    <source>
        <strain evidence="8 10">DSM 100205</strain>
    </source>
</reference>
<dbReference type="Pfam" id="PF00358">
    <property type="entry name" value="PTS_EIIA_1"/>
    <property type="match status" value="1"/>
</dbReference>
<dbReference type="Proteomes" id="UP000471152">
    <property type="component" value="Unassembled WGS sequence"/>
</dbReference>
<evidence type="ECO:0000256" key="5">
    <source>
        <dbReference type="ARBA" id="ARBA00022683"/>
    </source>
</evidence>
<comment type="caution">
    <text evidence="8">The sequence shown here is derived from an EMBL/GenBank/DDBJ whole genome shotgun (WGS) entry which is preliminary data.</text>
</comment>
<evidence type="ECO:0000313" key="11">
    <source>
        <dbReference type="Proteomes" id="UP000471152"/>
    </source>
</evidence>
<keyword evidence="6" id="KW-0418">Kinase</keyword>
<keyword evidence="3 8" id="KW-0762">Sugar transport</keyword>
<dbReference type="RefSeq" id="WP_163610273.1">
    <property type="nucleotide sequence ID" value="NZ_JAAGWB010000013.1"/>
</dbReference>
<accession>A0A6P0ET42</accession>
<dbReference type="GO" id="GO:0009401">
    <property type="term" value="P:phosphoenolpyruvate-dependent sugar phosphotransferase system"/>
    <property type="evidence" value="ECO:0007669"/>
    <property type="project" value="UniProtKB-KW"/>
</dbReference>
<dbReference type="PANTHER" id="PTHR45008">
    <property type="entry name" value="PTS SYSTEM GLUCOSE-SPECIFIC EIIA COMPONENT"/>
    <property type="match status" value="1"/>
</dbReference>
<evidence type="ECO:0000256" key="3">
    <source>
        <dbReference type="ARBA" id="ARBA00022597"/>
    </source>
</evidence>
<dbReference type="AlphaFoldDB" id="A0A6P0ET42"/>
<evidence type="ECO:0000313" key="10">
    <source>
        <dbReference type="Proteomes" id="UP000468828"/>
    </source>
</evidence>
<dbReference type="Gene3D" id="2.70.70.10">
    <property type="entry name" value="Glucose Permease (Domain IIA)"/>
    <property type="match status" value="1"/>
</dbReference>
<evidence type="ECO:0000256" key="4">
    <source>
        <dbReference type="ARBA" id="ARBA00022679"/>
    </source>
</evidence>
<dbReference type="InterPro" id="IPR011055">
    <property type="entry name" value="Dup_hybrid_motif"/>
</dbReference>
<dbReference type="PROSITE" id="PS51093">
    <property type="entry name" value="PTS_EIIA_TYPE_1"/>
    <property type="match status" value="1"/>
</dbReference>
<proteinExistence type="predicted"/>
<dbReference type="PANTHER" id="PTHR45008:SF1">
    <property type="entry name" value="PTS SYSTEM GLUCOSE-SPECIFIC EIIA COMPONENT"/>
    <property type="match status" value="1"/>
</dbReference>
<organism evidence="8 10">
    <name type="scientific">Modestobacter muralis</name>
    <dbReference type="NCBI Taxonomy" id="1608614"/>
    <lineage>
        <taxon>Bacteria</taxon>
        <taxon>Bacillati</taxon>
        <taxon>Actinomycetota</taxon>
        <taxon>Actinomycetes</taxon>
        <taxon>Geodermatophilales</taxon>
        <taxon>Geodermatophilaceae</taxon>
        <taxon>Modestobacter</taxon>
    </lineage>
</organism>
<keyword evidence="5" id="KW-0598">Phosphotransferase system</keyword>
<evidence type="ECO:0000313" key="9">
    <source>
        <dbReference type="EMBL" id="NEN50653.1"/>
    </source>
</evidence>